<dbReference type="PANTHER" id="PTHR40050:SF1">
    <property type="entry name" value="INNER SPORE COAT PROTEIN H"/>
    <property type="match status" value="1"/>
</dbReference>
<dbReference type="InterPro" id="IPR014867">
    <property type="entry name" value="Spore_coat_CotH_CotH2/3/7"/>
</dbReference>
<proteinExistence type="predicted"/>
<dbReference type="EMBL" id="JPOS01000082">
    <property type="protein sequence ID" value="KGE86043.1"/>
    <property type="molecule type" value="Genomic_DNA"/>
</dbReference>
<comment type="caution">
    <text evidence="2">The sequence shown here is derived from an EMBL/GenBank/DDBJ whole genome shotgun (WGS) entry which is preliminary data.</text>
</comment>
<organism evidence="2 3">
    <name type="scientific">Phaeodactylibacter xiamenensis</name>
    <dbReference type="NCBI Taxonomy" id="1524460"/>
    <lineage>
        <taxon>Bacteria</taxon>
        <taxon>Pseudomonadati</taxon>
        <taxon>Bacteroidota</taxon>
        <taxon>Saprospiria</taxon>
        <taxon>Saprospirales</taxon>
        <taxon>Haliscomenobacteraceae</taxon>
        <taxon>Phaeodactylibacter</taxon>
    </lineage>
</organism>
<keyword evidence="1" id="KW-0732">Signal</keyword>
<reference evidence="2 3" key="1">
    <citation type="journal article" date="2014" name="Int. J. Syst. Evol. Microbiol.">
        <title>Phaeodactylibacter xiamenensis gen. nov., sp. nov., a member of the family Saprospiraceae isolated from the marine alga Phaeodactylum tricornutum.</title>
        <authorList>
            <person name="Chen Z.Jr."/>
            <person name="Lei X."/>
            <person name="Lai Q."/>
            <person name="Li Y."/>
            <person name="Zhang B."/>
            <person name="Zhang J."/>
            <person name="Zhang H."/>
            <person name="Yang L."/>
            <person name="Zheng W."/>
            <person name="Tian Y."/>
            <person name="Yu Z."/>
            <person name="Xu H.Jr."/>
            <person name="Zheng T."/>
        </authorList>
    </citation>
    <scope>NUCLEOTIDE SEQUENCE [LARGE SCALE GENOMIC DNA]</scope>
    <source>
        <strain evidence="2 3">KD52</strain>
    </source>
</reference>
<dbReference type="PANTHER" id="PTHR40050">
    <property type="entry name" value="INNER SPORE COAT PROTEIN H"/>
    <property type="match status" value="1"/>
</dbReference>
<feature type="signal peptide" evidence="1">
    <location>
        <begin position="1"/>
        <end position="20"/>
    </location>
</feature>
<keyword evidence="3" id="KW-1185">Reference proteome</keyword>
<gene>
    <name evidence="2" type="ORF">IX84_23155</name>
</gene>
<evidence type="ECO:0000313" key="3">
    <source>
        <dbReference type="Proteomes" id="UP000029736"/>
    </source>
</evidence>
<evidence type="ECO:0000313" key="2">
    <source>
        <dbReference type="EMBL" id="KGE86043.1"/>
    </source>
</evidence>
<dbReference type="RefSeq" id="WP_152605195.1">
    <property type="nucleotide sequence ID" value="NZ_JBKAGJ010000002.1"/>
</dbReference>
<evidence type="ECO:0008006" key="4">
    <source>
        <dbReference type="Google" id="ProtNLM"/>
    </source>
</evidence>
<dbReference type="OrthoDB" id="8901262at2"/>
<dbReference type="Pfam" id="PF08757">
    <property type="entry name" value="CotH"/>
    <property type="match status" value="1"/>
</dbReference>
<feature type="chain" id="PRO_5001947777" description="Spore coat protein CotH" evidence="1">
    <location>
        <begin position="21"/>
        <end position="544"/>
    </location>
</feature>
<dbReference type="Proteomes" id="UP000029736">
    <property type="component" value="Unassembled WGS sequence"/>
</dbReference>
<dbReference type="STRING" id="1524460.IX84_23155"/>
<protein>
    <recommendedName>
        <fullName evidence="4">Spore coat protein CotH</fullName>
    </recommendedName>
</protein>
<sequence>MQQLLLLFLFALIYAAPVIGQDTEIDIYDPDSIREVRIYFEEDNWDDILDSLKQAGLDQRLIATVKFAGETYEGAGVRYKGNSSYFNVRKNDYAKLPFNIDVNETHKDRKMPGGYDKLKLSNVFRDPSFLREALSYKIANRYMVSPRANYVRVFINDEYFGLYNNTESVDEELLERFFGSDYEDETGVLFKCDPVWSYEAPEGCAEGEKSSLEYLGPDPDCYKGNYEIKSDSGWAQLVALTDILNNHPEKIDSVLAVDEALWMLAFNITLVNLDSYTGRFCHNYYLYQDEDGVFHPIIWDLNLSFGGFRYDGLGKPLGLEDMQTLSPFIHYKQKNKKRPLITELLGNDLYRKMYAAHIRTIVQDFFADSTYLYEGMRIQERIRPFVEADSNKLYNVEAFEKNLYESARANKVNIVGITELMEPRAEYLQNHPLIGHEPPKIDTIEYIDVGDEAIFATRLEGATRAWLFYRNGTRGNFRAVEMLDDGASGDEMAEDQVFGVIVSHQDKEQPIQYFVVAENDRTAALSPERASFEYHTTATTDATD</sequence>
<dbReference type="AlphaFoldDB" id="A0A098S2K4"/>
<accession>A0A098S2K4</accession>
<name>A0A098S2K4_9BACT</name>
<evidence type="ECO:0000256" key="1">
    <source>
        <dbReference type="SAM" id="SignalP"/>
    </source>
</evidence>